<dbReference type="GO" id="GO:0003676">
    <property type="term" value="F:nucleic acid binding"/>
    <property type="evidence" value="ECO:0007669"/>
    <property type="project" value="InterPro"/>
</dbReference>
<dbReference type="SUPFAM" id="SSF53098">
    <property type="entry name" value="Ribonuclease H-like"/>
    <property type="match status" value="1"/>
</dbReference>
<dbReference type="InterPro" id="IPR012337">
    <property type="entry name" value="RNaseH-like_sf"/>
</dbReference>
<dbReference type="EC" id="3.1.13.5" evidence="6"/>
<proteinExistence type="inferred from homology"/>
<keyword evidence="1 6" id="KW-0963">Cytoplasm</keyword>
<keyword evidence="2 6" id="KW-0819">tRNA processing</keyword>
<dbReference type="Gene3D" id="3.30.420.10">
    <property type="entry name" value="Ribonuclease H-like superfamily/Ribonuclease H"/>
    <property type="match status" value="1"/>
</dbReference>
<dbReference type="Pfam" id="PF21293">
    <property type="entry name" value="RNAseD_HRDC_C"/>
    <property type="match status" value="1"/>
</dbReference>
<evidence type="ECO:0000256" key="3">
    <source>
        <dbReference type="ARBA" id="ARBA00022722"/>
    </source>
</evidence>
<evidence type="ECO:0000256" key="1">
    <source>
        <dbReference type="ARBA" id="ARBA00022490"/>
    </source>
</evidence>
<dbReference type="PANTHER" id="PTHR47649">
    <property type="entry name" value="RIBONUCLEASE D"/>
    <property type="match status" value="1"/>
</dbReference>
<dbReference type="GO" id="GO:0000166">
    <property type="term" value="F:nucleotide binding"/>
    <property type="evidence" value="ECO:0007669"/>
    <property type="project" value="InterPro"/>
</dbReference>
<reference evidence="8 9" key="1">
    <citation type="submission" date="2020-04" db="EMBL/GenBank/DDBJ databases">
        <title>Ferrimonas sp. S7 isolated from sea water.</title>
        <authorList>
            <person name="Bae S.S."/>
            <person name="Baek K."/>
        </authorList>
    </citation>
    <scope>NUCLEOTIDE SEQUENCE [LARGE SCALE GENOMIC DNA]</scope>
    <source>
        <strain evidence="8 9">S7</strain>
    </source>
</reference>
<dbReference type="InterPro" id="IPR044876">
    <property type="entry name" value="HRDC_dom_sf"/>
</dbReference>
<dbReference type="CDD" id="cd06142">
    <property type="entry name" value="RNaseD_exo"/>
    <property type="match status" value="1"/>
</dbReference>
<dbReference type="GO" id="GO:0005737">
    <property type="term" value="C:cytoplasm"/>
    <property type="evidence" value="ECO:0007669"/>
    <property type="project" value="UniProtKB-SubCell"/>
</dbReference>
<evidence type="ECO:0000256" key="4">
    <source>
        <dbReference type="ARBA" id="ARBA00022801"/>
    </source>
</evidence>
<dbReference type="InterPro" id="IPR051086">
    <property type="entry name" value="RNase_D-like"/>
</dbReference>
<dbReference type="Pfam" id="PF01612">
    <property type="entry name" value="DNA_pol_A_exo1"/>
    <property type="match status" value="1"/>
</dbReference>
<dbReference type="Gene3D" id="1.10.150.80">
    <property type="entry name" value="HRDC domain"/>
    <property type="match status" value="2"/>
</dbReference>
<dbReference type="KEGG" id="fes:HER31_07575"/>
<dbReference type="SMART" id="SM00474">
    <property type="entry name" value="35EXOc"/>
    <property type="match status" value="1"/>
</dbReference>
<evidence type="ECO:0000256" key="5">
    <source>
        <dbReference type="ARBA" id="ARBA00022839"/>
    </source>
</evidence>
<dbReference type="PROSITE" id="PS50967">
    <property type="entry name" value="HRDC"/>
    <property type="match status" value="1"/>
</dbReference>
<dbReference type="InterPro" id="IPR036397">
    <property type="entry name" value="RNaseH_sf"/>
</dbReference>
<accession>A0A6H1UEH7</accession>
<comment type="catalytic activity">
    <reaction evidence="6">
        <text>Exonucleolytic cleavage that removes extra residues from the 3'-terminus of tRNA to produce 5'-mononucleotides.</text>
        <dbReference type="EC" id="3.1.13.5"/>
    </reaction>
</comment>
<dbReference type="HAMAP" id="MF_01899">
    <property type="entry name" value="RNase_D"/>
    <property type="match status" value="1"/>
</dbReference>
<dbReference type="Proteomes" id="UP000501602">
    <property type="component" value="Chromosome"/>
</dbReference>
<dbReference type="InterPro" id="IPR002562">
    <property type="entry name" value="3'-5'_exonuclease_dom"/>
</dbReference>
<evidence type="ECO:0000259" key="7">
    <source>
        <dbReference type="PROSITE" id="PS50967"/>
    </source>
</evidence>
<keyword evidence="5 6" id="KW-0269">Exonuclease</keyword>
<dbReference type="EMBL" id="CP051180">
    <property type="protein sequence ID" value="QIZ76743.1"/>
    <property type="molecule type" value="Genomic_DNA"/>
</dbReference>
<dbReference type="GO" id="GO:0042780">
    <property type="term" value="P:tRNA 3'-end processing"/>
    <property type="evidence" value="ECO:0007669"/>
    <property type="project" value="UniProtKB-UniRule"/>
</dbReference>
<evidence type="ECO:0000256" key="2">
    <source>
        <dbReference type="ARBA" id="ARBA00022694"/>
    </source>
</evidence>
<keyword evidence="3 6" id="KW-0540">Nuclease</keyword>
<name>A0A6H1UEH7_9GAMM</name>
<protein>
    <recommendedName>
        <fullName evidence="6">Ribonuclease D</fullName>
        <shortName evidence="6">RNase D</shortName>
        <ecNumber evidence="6">3.1.13.5</ecNumber>
    </recommendedName>
</protein>
<dbReference type="AlphaFoldDB" id="A0A6H1UEH7"/>
<dbReference type="SUPFAM" id="SSF47819">
    <property type="entry name" value="HRDC-like"/>
    <property type="match status" value="2"/>
</dbReference>
<dbReference type="InterPro" id="IPR006292">
    <property type="entry name" value="RNase_D"/>
</dbReference>
<gene>
    <name evidence="6 8" type="primary">rnd</name>
    <name evidence="8" type="ORF">HER31_07575</name>
</gene>
<comment type="cofactor">
    <cofactor evidence="6">
        <name>a divalent metal cation</name>
        <dbReference type="ChEBI" id="CHEBI:60240"/>
    </cofactor>
</comment>
<keyword evidence="4 6" id="KW-0378">Hydrolase</keyword>
<dbReference type="GO" id="GO:0008408">
    <property type="term" value="F:3'-5' exonuclease activity"/>
    <property type="evidence" value="ECO:0007669"/>
    <property type="project" value="InterPro"/>
</dbReference>
<evidence type="ECO:0000313" key="8">
    <source>
        <dbReference type="EMBL" id="QIZ76743.1"/>
    </source>
</evidence>
<dbReference type="RefSeq" id="WP_168660004.1">
    <property type="nucleotide sequence ID" value="NZ_CP051180.1"/>
</dbReference>
<keyword evidence="9" id="KW-1185">Reference proteome</keyword>
<comment type="subcellular location">
    <subcellularLocation>
        <location evidence="6">Cytoplasm</location>
    </subcellularLocation>
</comment>
<comment type="function">
    <text evidence="6">Exonuclease involved in the 3' processing of various precursor tRNAs. Initiates hydrolysis at the 3'-terminus of an RNA molecule and releases 5'-mononucleotides.</text>
</comment>
<dbReference type="InterPro" id="IPR048579">
    <property type="entry name" value="RNAseD_HRDC_C"/>
</dbReference>
<dbReference type="PANTHER" id="PTHR47649:SF1">
    <property type="entry name" value="RIBONUCLEASE D"/>
    <property type="match status" value="1"/>
</dbReference>
<sequence length="370" mass="41927">MMQWHWIDSDAGLAEVCDETRLGDYVAIDTEFVRTRTYYAQLGLIQLYNGTTLALIDPLAIDDMSPFWELLSDESVIKVLHSGSEDLEIFAQRGGVVPKPLFDSQVAGVLLNLGPAMGYGKLIQHYTDIELDKGESRTDWLARPLRQTQLEYAAADVFYLYQIFPQMHAAIEEMGRLDWVWQEGERACRGRLDPEQPEKAYLKVKNGWQLRPNQLAVLKSLAAWRLEVAQRKDLALGFVVKDAVLLNLAKHAPRSLAYLERLEGLDPRTLQRYGKSMLGAISRADLNNPPEPIDPTALDPDYREAVAEVRVVMQNLAKEHQVQPEFLASKKLVSQYVSYVWRGCEGNLPEILIGWRGELSSDTLSKLSLR</sequence>
<dbReference type="SMART" id="SM00341">
    <property type="entry name" value="HRDC"/>
    <property type="match status" value="1"/>
</dbReference>
<dbReference type="GO" id="GO:0033890">
    <property type="term" value="F:ribonuclease D activity"/>
    <property type="evidence" value="ECO:0007669"/>
    <property type="project" value="UniProtKB-UniRule"/>
</dbReference>
<comment type="similarity">
    <text evidence="6">Belongs to the RNase D family.</text>
</comment>
<dbReference type="Pfam" id="PF00570">
    <property type="entry name" value="HRDC"/>
    <property type="match status" value="1"/>
</dbReference>
<evidence type="ECO:0000256" key="6">
    <source>
        <dbReference type="HAMAP-Rule" id="MF_01899"/>
    </source>
</evidence>
<evidence type="ECO:0000313" key="9">
    <source>
        <dbReference type="Proteomes" id="UP000501602"/>
    </source>
</evidence>
<organism evidence="8 9">
    <name type="scientific">Ferrimonas lipolytica</name>
    <dbReference type="NCBI Taxonomy" id="2724191"/>
    <lineage>
        <taxon>Bacteria</taxon>
        <taxon>Pseudomonadati</taxon>
        <taxon>Pseudomonadota</taxon>
        <taxon>Gammaproteobacteria</taxon>
        <taxon>Alteromonadales</taxon>
        <taxon>Ferrimonadaceae</taxon>
        <taxon>Ferrimonas</taxon>
    </lineage>
</organism>
<dbReference type="NCBIfam" id="TIGR01388">
    <property type="entry name" value="rnd"/>
    <property type="match status" value="1"/>
</dbReference>
<feature type="domain" description="HRDC" evidence="7">
    <location>
        <begin position="211"/>
        <end position="291"/>
    </location>
</feature>
<dbReference type="InterPro" id="IPR002121">
    <property type="entry name" value="HRDC_dom"/>
</dbReference>
<dbReference type="InterPro" id="IPR010997">
    <property type="entry name" value="HRDC-like_sf"/>
</dbReference>